<proteinExistence type="inferred from homology"/>
<evidence type="ECO:0000256" key="1">
    <source>
        <dbReference type="ARBA" id="ARBA00006611"/>
    </source>
</evidence>
<comment type="caution">
    <text evidence="3">The sequence shown here is derived from an EMBL/GenBank/DDBJ whole genome shotgun (WGS) entry which is preliminary data.</text>
</comment>
<protein>
    <submittedName>
        <fullName evidence="3">Twitching motility protein PilT</fullName>
    </submittedName>
</protein>
<dbReference type="InterPro" id="IPR001482">
    <property type="entry name" value="T2SS/T4SS_dom"/>
</dbReference>
<dbReference type="PANTHER" id="PTHR30486">
    <property type="entry name" value="TWITCHING MOTILITY PROTEIN PILT"/>
    <property type="match status" value="1"/>
</dbReference>
<feature type="domain" description="Bacterial type II secretion system protein E" evidence="2">
    <location>
        <begin position="196"/>
        <end position="210"/>
    </location>
</feature>
<dbReference type="Gene3D" id="3.30.450.90">
    <property type="match status" value="1"/>
</dbReference>
<dbReference type="Pfam" id="PF00437">
    <property type="entry name" value="T2SSE"/>
    <property type="match status" value="1"/>
</dbReference>
<evidence type="ECO:0000313" key="4">
    <source>
        <dbReference type="Proteomes" id="UP001157947"/>
    </source>
</evidence>
<dbReference type="SUPFAM" id="SSF52540">
    <property type="entry name" value="P-loop containing nucleoside triphosphate hydrolases"/>
    <property type="match status" value="1"/>
</dbReference>
<dbReference type="PANTHER" id="PTHR30486:SF12">
    <property type="entry name" value="TYPE IV PILUS ATPASE PILU"/>
    <property type="match status" value="1"/>
</dbReference>
<dbReference type="SMART" id="SM00382">
    <property type="entry name" value="AAA"/>
    <property type="match status" value="1"/>
</dbReference>
<dbReference type="AlphaFoldDB" id="A0AA45WK67"/>
<dbReference type="InterPro" id="IPR006321">
    <property type="entry name" value="PilT/PilU"/>
</dbReference>
<dbReference type="GO" id="GO:0005524">
    <property type="term" value="F:ATP binding"/>
    <property type="evidence" value="ECO:0007669"/>
    <property type="project" value="InterPro"/>
</dbReference>
<dbReference type="GO" id="GO:0016887">
    <property type="term" value="F:ATP hydrolysis activity"/>
    <property type="evidence" value="ECO:0007669"/>
    <property type="project" value="InterPro"/>
</dbReference>
<reference evidence="3" key="1">
    <citation type="submission" date="2017-05" db="EMBL/GenBank/DDBJ databases">
        <authorList>
            <person name="Varghese N."/>
            <person name="Submissions S."/>
        </authorList>
    </citation>
    <scope>NUCLEOTIDE SEQUENCE</scope>
    <source>
        <strain evidence="3">DSM 18763</strain>
    </source>
</reference>
<dbReference type="RefSeq" id="WP_265134524.1">
    <property type="nucleotide sequence ID" value="NZ_FXTX01000004.1"/>
</dbReference>
<dbReference type="NCBIfam" id="TIGR01420">
    <property type="entry name" value="pilT_fam"/>
    <property type="match status" value="1"/>
</dbReference>
<organism evidence="3 4">
    <name type="scientific">Venenivibrio stagnispumantis</name>
    <dbReference type="NCBI Taxonomy" id="407998"/>
    <lineage>
        <taxon>Bacteria</taxon>
        <taxon>Pseudomonadati</taxon>
        <taxon>Aquificota</taxon>
        <taxon>Aquificia</taxon>
        <taxon>Aquificales</taxon>
        <taxon>Hydrogenothermaceae</taxon>
        <taxon>Venenivibrio</taxon>
    </lineage>
</organism>
<evidence type="ECO:0000313" key="3">
    <source>
        <dbReference type="EMBL" id="SMP06060.1"/>
    </source>
</evidence>
<dbReference type="PROSITE" id="PS00662">
    <property type="entry name" value="T2SP_E"/>
    <property type="match status" value="1"/>
</dbReference>
<dbReference type="InterPro" id="IPR050921">
    <property type="entry name" value="T4SS_GSP_E_ATPase"/>
</dbReference>
<keyword evidence="4" id="KW-1185">Reference proteome</keyword>
<accession>A0AA45WK67</accession>
<gene>
    <name evidence="3" type="ORF">SAMN06264868_10422</name>
</gene>
<name>A0AA45WK67_9AQUI</name>
<evidence type="ECO:0000259" key="2">
    <source>
        <dbReference type="PROSITE" id="PS00662"/>
    </source>
</evidence>
<comment type="similarity">
    <text evidence="1">Belongs to the GSP E family.</text>
</comment>
<dbReference type="Proteomes" id="UP001157947">
    <property type="component" value="Unassembled WGS sequence"/>
</dbReference>
<sequence>MELDEILITAVNKKASDIHLKIGSKPKVRINTILETLEEFGIITPEDIAKFVTKIISKSETKKQELLENGEVDISYAIPKVSRFRVNIYKQRGTFAINLRVLKTKIPSFEELMLPEKLKEIALESRGLVLVTGPTGSGKSTTLAAMLDYRNQKEKETIITIEDPIEYVFQDKMCYIAQREVGLDTKSFYTGLRAALREDPDVILVGEMRDLETIETALRAAETGHFVLSTLHTQDAKDTLSRIINMFPPGEQNHLRILLAAVLKAVISQRLLPRKDGKGVVPAVEILINTGAVFEAIKDPDKFFMIQDLMEKGRKQYGMQTFDQAILDLYNQGLISYETALTYATNPSDVELKIKGVETASSEEDIFFGSI</sequence>
<dbReference type="EMBL" id="FXTX01000004">
    <property type="protein sequence ID" value="SMP06060.1"/>
    <property type="molecule type" value="Genomic_DNA"/>
</dbReference>
<dbReference type="InterPro" id="IPR003593">
    <property type="entry name" value="AAA+_ATPase"/>
</dbReference>
<dbReference type="InterPro" id="IPR027417">
    <property type="entry name" value="P-loop_NTPase"/>
</dbReference>
<dbReference type="Gene3D" id="3.40.50.300">
    <property type="entry name" value="P-loop containing nucleotide triphosphate hydrolases"/>
    <property type="match status" value="1"/>
</dbReference>
<dbReference type="CDD" id="cd01131">
    <property type="entry name" value="PilT"/>
    <property type="match status" value="1"/>
</dbReference>